<evidence type="ECO:0000313" key="2">
    <source>
        <dbReference type="Proteomes" id="UP001055439"/>
    </source>
</evidence>
<gene>
    <name evidence="1" type="ORF">MUK42_06411</name>
</gene>
<sequence>MRKTKIIPWVCLRGQKRYVLRSRSDLYRIPPKQNLGMRRRAIGLSECSRSSPRTSGHGVSWRLSQQWARSLGFMSRVQIRNLDVSSAAVVPA</sequence>
<name>A0A9E7I1W1_9LILI</name>
<accession>A0A9E7I1W1</accession>
<organism evidence="1 2">
    <name type="scientific">Musa troglodytarum</name>
    <name type="common">fe'i banana</name>
    <dbReference type="NCBI Taxonomy" id="320322"/>
    <lineage>
        <taxon>Eukaryota</taxon>
        <taxon>Viridiplantae</taxon>
        <taxon>Streptophyta</taxon>
        <taxon>Embryophyta</taxon>
        <taxon>Tracheophyta</taxon>
        <taxon>Spermatophyta</taxon>
        <taxon>Magnoliopsida</taxon>
        <taxon>Liliopsida</taxon>
        <taxon>Zingiberales</taxon>
        <taxon>Musaceae</taxon>
        <taxon>Musa</taxon>
    </lineage>
</organism>
<evidence type="ECO:0000313" key="1">
    <source>
        <dbReference type="EMBL" id="URE39573.1"/>
    </source>
</evidence>
<dbReference type="Proteomes" id="UP001055439">
    <property type="component" value="Chromosome 8"/>
</dbReference>
<dbReference type="AlphaFoldDB" id="A0A9E7I1W1"/>
<reference evidence="1" key="1">
    <citation type="submission" date="2022-05" db="EMBL/GenBank/DDBJ databases">
        <title>The Musa troglodytarum L. genome provides insights into the mechanism of non-climacteric behaviour and enrichment of carotenoids.</title>
        <authorList>
            <person name="Wang J."/>
        </authorList>
    </citation>
    <scope>NUCLEOTIDE SEQUENCE</scope>
    <source>
        <tissue evidence="1">Leaf</tissue>
    </source>
</reference>
<dbReference type="EMBL" id="CP097510">
    <property type="protein sequence ID" value="URE39573.1"/>
    <property type="molecule type" value="Genomic_DNA"/>
</dbReference>
<protein>
    <submittedName>
        <fullName evidence="1">Uncharacterized protein</fullName>
    </submittedName>
</protein>
<proteinExistence type="predicted"/>
<keyword evidence="2" id="KW-1185">Reference proteome</keyword>